<organism evidence="1 2">
    <name type="scientific">Favolaschia claudopus</name>
    <dbReference type="NCBI Taxonomy" id="2862362"/>
    <lineage>
        <taxon>Eukaryota</taxon>
        <taxon>Fungi</taxon>
        <taxon>Dikarya</taxon>
        <taxon>Basidiomycota</taxon>
        <taxon>Agaricomycotina</taxon>
        <taxon>Agaricomycetes</taxon>
        <taxon>Agaricomycetidae</taxon>
        <taxon>Agaricales</taxon>
        <taxon>Marasmiineae</taxon>
        <taxon>Mycenaceae</taxon>
        <taxon>Favolaschia</taxon>
    </lineage>
</organism>
<dbReference type="AlphaFoldDB" id="A0AAW0B2T8"/>
<proteinExistence type="predicted"/>
<protein>
    <submittedName>
        <fullName evidence="1">Uncharacterized protein</fullName>
    </submittedName>
</protein>
<gene>
    <name evidence="1" type="ORF">R3P38DRAFT_3198558</name>
</gene>
<dbReference type="EMBL" id="JAWWNJ010000042">
    <property type="protein sequence ID" value="KAK7020013.1"/>
    <property type="molecule type" value="Genomic_DNA"/>
</dbReference>
<evidence type="ECO:0000313" key="2">
    <source>
        <dbReference type="Proteomes" id="UP001362999"/>
    </source>
</evidence>
<keyword evidence="2" id="KW-1185">Reference proteome</keyword>
<name>A0AAW0B2T8_9AGAR</name>
<comment type="caution">
    <text evidence="1">The sequence shown here is derived from an EMBL/GenBank/DDBJ whole genome shotgun (WGS) entry which is preliminary data.</text>
</comment>
<evidence type="ECO:0000313" key="1">
    <source>
        <dbReference type="EMBL" id="KAK7020013.1"/>
    </source>
</evidence>
<sequence>MVDSSPPQKGTFLGLSVDSTNHFSAVSPGALLAMQDTIKRVLWSETVHNYLRQMDYNQLFSTSLRSRMAAKNVSRFMVKTVDEHFADQIPELEERVAKHRTNPNCERTHDGFVSVLQRLMQFTGRELGSEDVYLRASLLQYMTSHLLSKFGLHYGDVKLMQAATNTFISGSFVAALIHRSFSPNDLDLFCGRDKTRCIVRYFEHLDLTVLSADLHEYSSLPGIRQVTRVNSPGGGVINIIEAHSDSAINLILNFHSAPTRGLLSWDKFSHFEVHRARNGFALITPTSLALDLDSLESQIEVWHILHKYMRRGFTFIFEYNVPHECGKHIDCAATPRTTVDEGCLHIALPSVDIPNPSATVTWISTWSLGPVGMCTTGTVNGLNVVHSHNFQHMMFRKLATALIQMYSVPTGFVRVYPWTDQWRMDGESEAD</sequence>
<accession>A0AAW0B2T8</accession>
<reference evidence="1 2" key="1">
    <citation type="journal article" date="2024" name="J Genomics">
        <title>Draft genome sequencing and assembly of Favolaschia claudopus CIRM-BRFM 2984 isolated from oak limbs.</title>
        <authorList>
            <person name="Navarro D."/>
            <person name="Drula E."/>
            <person name="Chaduli D."/>
            <person name="Cazenave R."/>
            <person name="Ahrendt S."/>
            <person name="Wang J."/>
            <person name="Lipzen A."/>
            <person name="Daum C."/>
            <person name="Barry K."/>
            <person name="Grigoriev I.V."/>
            <person name="Favel A."/>
            <person name="Rosso M.N."/>
            <person name="Martin F."/>
        </authorList>
    </citation>
    <scope>NUCLEOTIDE SEQUENCE [LARGE SCALE GENOMIC DNA]</scope>
    <source>
        <strain evidence="1 2">CIRM-BRFM 2984</strain>
    </source>
</reference>
<dbReference type="Proteomes" id="UP001362999">
    <property type="component" value="Unassembled WGS sequence"/>
</dbReference>